<protein>
    <recommendedName>
        <fullName evidence="1">DUF6970 domain-containing protein</fullName>
    </recommendedName>
</protein>
<gene>
    <name evidence="2" type="ORF">HHX25_12330</name>
</gene>
<dbReference type="Proteomes" id="UP000746690">
    <property type="component" value="Unassembled WGS sequence"/>
</dbReference>
<dbReference type="PROSITE" id="PS51257">
    <property type="entry name" value="PROKAR_LIPOPROTEIN"/>
    <property type="match status" value="1"/>
</dbReference>
<organism evidence="2 3">
    <name type="scientific">Flavivirga algicola</name>
    <dbReference type="NCBI Taxonomy" id="2729136"/>
    <lineage>
        <taxon>Bacteria</taxon>
        <taxon>Pseudomonadati</taxon>
        <taxon>Bacteroidota</taxon>
        <taxon>Flavobacteriia</taxon>
        <taxon>Flavobacteriales</taxon>
        <taxon>Flavobacteriaceae</taxon>
        <taxon>Flavivirga</taxon>
    </lineage>
</organism>
<evidence type="ECO:0000313" key="3">
    <source>
        <dbReference type="Proteomes" id="UP000746690"/>
    </source>
</evidence>
<dbReference type="Pfam" id="PF22311">
    <property type="entry name" value="DUF6970"/>
    <property type="match status" value="1"/>
</dbReference>
<name>A0ABX1S100_9FLAO</name>
<feature type="domain" description="DUF6970" evidence="1">
    <location>
        <begin position="51"/>
        <end position="116"/>
    </location>
</feature>
<evidence type="ECO:0000313" key="2">
    <source>
        <dbReference type="EMBL" id="NMH88297.1"/>
    </source>
</evidence>
<evidence type="ECO:0000259" key="1">
    <source>
        <dbReference type="Pfam" id="PF22311"/>
    </source>
</evidence>
<accession>A0ABX1S100</accession>
<proteinExistence type="predicted"/>
<dbReference type="InterPro" id="IPR054243">
    <property type="entry name" value="DUF6970"/>
</dbReference>
<dbReference type="RefSeq" id="WP_169673790.1">
    <property type="nucleotide sequence ID" value="NZ_JABBHF010000006.1"/>
</dbReference>
<reference evidence="2 3" key="1">
    <citation type="submission" date="2020-04" db="EMBL/GenBank/DDBJ databases">
        <title>A Flavivirga sp. nov.</title>
        <authorList>
            <person name="Sun X."/>
        </authorList>
    </citation>
    <scope>NUCLEOTIDE SEQUENCE [LARGE SCALE GENOMIC DNA]</scope>
    <source>
        <strain evidence="2 3">Y03</strain>
    </source>
</reference>
<dbReference type="EMBL" id="JABBHF010000006">
    <property type="protein sequence ID" value="NMH88297.1"/>
    <property type="molecule type" value="Genomic_DNA"/>
</dbReference>
<keyword evidence="3" id="KW-1185">Reference proteome</keyword>
<comment type="caution">
    <text evidence="2">The sequence shown here is derived from an EMBL/GenBank/DDBJ whole genome shotgun (WGS) entry which is preliminary data.</text>
</comment>
<sequence>MKHTFLFLLLSMSFLGCKTDDDNPSSKICSEDPLENIEWLKELVNSSYANGLEIVQYYYKQEAVFSINNCLNCADNLVSVYDCKKNKVCEFGGIAGVNTCPNFTNEAIVDKILFTDRNCEKGTLISSKLYEETKASPIASAEINGNCLDITFSILSTQDRIEDVKLIDSGEVLESIPVQRRIKFSIKENLTKPTSISATTSFDVSNLAELGETIILNIDGFGTSIKYTRAP</sequence>